<feature type="site" description="Important for catalytic activity" evidence="2">
    <location>
        <position position="141"/>
    </location>
</feature>
<evidence type="ECO:0000313" key="6">
    <source>
        <dbReference type="Proteomes" id="UP000019805"/>
    </source>
</evidence>
<dbReference type="Pfam" id="PF00725">
    <property type="entry name" value="3HCDH"/>
    <property type="match status" value="1"/>
</dbReference>
<dbReference type="PANTHER" id="PTHR48075">
    <property type="entry name" value="3-HYDROXYACYL-COA DEHYDROGENASE FAMILY PROTEIN"/>
    <property type="match status" value="1"/>
</dbReference>
<proteinExistence type="predicted"/>
<dbReference type="GO" id="GO:0008691">
    <property type="term" value="F:3-hydroxybutyryl-CoA dehydrogenase activity"/>
    <property type="evidence" value="ECO:0007669"/>
    <property type="project" value="UniProtKB-EC"/>
</dbReference>
<keyword evidence="1 5" id="KW-0560">Oxidoreductase</keyword>
<feature type="domain" description="3-hydroxyacyl-CoA dehydrogenase NAD binding" evidence="4">
    <location>
        <begin position="10"/>
        <end position="185"/>
    </location>
</feature>
<dbReference type="EMBL" id="HG916765">
    <property type="protein sequence ID" value="CDM22767.1"/>
    <property type="molecule type" value="Genomic_DNA"/>
</dbReference>
<dbReference type="SUPFAM" id="SSF48179">
    <property type="entry name" value="6-phosphogluconate dehydrogenase C-terminal domain-like"/>
    <property type="match status" value="1"/>
</dbReference>
<dbReference type="STRING" id="1437824.BN940_01451"/>
<dbReference type="Pfam" id="PF02737">
    <property type="entry name" value="3HCDH_N"/>
    <property type="match status" value="1"/>
</dbReference>
<dbReference type="PATRIC" id="fig|1437824.5.peg.289"/>
<evidence type="ECO:0000259" key="3">
    <source>
        <dbReference type="Pfam" id="PF00725"/>
    </source>
</evidence>
<sequence length="319" mass="34062">MKTRAQRKIQVAVIGAGLMGRGIAQVFAAAGHETALGDADGDVLRAAPGHIARNLEQMGEEPGAILARLRLRASLDEAVAGAGIVIEAAPERIELKQRLFADIAAAAPRSAILASNTSVIPITRIGQDLDPQARSRLVGTHWWNPPHLVPLVEVVHTDHTSDAVFEDTFALLRAAGKSPVKVLQDVPGFIGNRLQHALWREAIALVQRGVCDAQTIDQVVKQSFGMRLPVLGPMENADLVGLELTREVHRILFPDLDGGKEPSPLLGELLGRGHLGMRTGRGLRAWTPAQAEAVRERLALHLIALRASAPPADPEAGPA</sequence>
<dbReference type="EC" id="1.1.1.157" evidence="5"/>
<dbReference type="InterPro" id="IPR006108">
    <property type="entry name" value="3HC_DH_C"/>
</dbReference>
<dbReference type="eggNOG" id="COG1250">
    <property type="taxonomic scope" value="Bacteria"/>
</dbReference>
<dbReference type="PANTHER" id="PTHR48075:SF5">
    <property type="entry name" value="3-HYDROXYBUTYRYL-COA DEHYDROGENASE"/>
    <property type="match status" value="1"/>
</dbReference>
<reference evidence="5 6" key="1">
    <citation type="journal article" date="2014" name="BMC Microbiol.">
        <title>The oxygen-independent metabolism of cyclic monoterpenes in Castellaniella defragrans 65Phen.</title>
        <authorList>
            <person name="Petasch J."/>
            <person name="Disch E.M."/>
            <person name="Markert S."/>
            <person name="Becher D."/>
            <person name="Schweder T."/>
            <person name="Huttel B."/>
            <person name="Reinhardt R."/>
            <person name="Harder J."/>
        </authorList>
    </citation>
    <scope>NUCLEOTIDE SEQUENCE [LARGE SCALE GENOMIC DNA]</scope>
    <source>
        <strain evidence="5">65Phen</strain>
    </source>
</reference>
<dbReference type="Gene3D" id="3.40.50.720">
    <property type="entry name" value="NAD(P)-binding Rossmann-like Domain"/>
    <property type="match status" value="1"/>
</dbReference>
<dbReference type="InterPro" id="IPR036291">
    <property type="entry name" value="NAD(P)-bd_dom_sf"/>
</dbReference>
<evidence type="ECO:0000313" key="5">
    <source>
        <dbReference type="EMBL" id="CDM22767.1"/>
    </source>
</evidence>
<feature type="domain" description="3-hydroxyacyl-CoA dehydrogenase C-terminal" evidence="3">
    <location>
        <begin position="188"/>
        <end position="283"/>
    </location>
</feature>
<evidence type="ECO:0000259" key="4">
    <source>
        <dbReference type="Pfam" id="PF02737"/>
    </source>
</evidence>
<dbReference type="HOGENOM" id="CLU_009834_2_0_4"/>
<dbReference type="InterPro" id="IPR013328">
    <property type="entry name" value="6PGD_dom2"/>
</dbReference>
<dbReference type="SUPFAM" id="SSF51735">
    <property type="entry name" value="NAD(P)-binding Rossmann-fold domains"/>
    <property type="match status" value="1"/>
</dbReference>
<dbReference type="Gene3D" id="1.10.1040.10">
    <property type="entry name" value="N-(1-d-carboxylethyl)-l-norvaline Dehydrogenase, domain 2"/>
    <property type="match status" value="1"/>
</dbReference>
<name>W8X0J1_CASD6</name>
<accession>W8X0J1</accession>
<dbReference type="InterPro" id="IPR006176">
    <property type="entry name" value="3-OHacyl-CoA_DH_NAD-bd"/>
</dbReference>
<keyword evidence="6" id="KW-1185">Reference proteome</keyword>
<dbReference type="AlphaFoldDB" id="W8X0J1"/>
<dbReference type="GO" id="GO:0006635">
    <property type="term" value="P:fatty acid beta-oxidation"/>
    <property type="evidence" value="ECO:0007669"/>
    <property type="project" value="TreeGrafter"/>
</dbReference>
<evidence type="ECO:0000256" key="2">
    <source>
        <dbReference type="PIRSR" id="PIRSR000105-1"/>
    </source>
</evidence>
<protein>
    <submittedName>
        <fullName evidence="5">3-hydroxybutyryl-CoA dehydrogenase</fullName>
        <ecNumber evidence="5">1.1.1.157</ecNumber>
    </submittedName>
</protein>
<dbReference type="KEGG" id="cdn:BN940_01451"/>
<organism evidence="5 6">
    <name type="scientific">Castellaniella defragrans (strain DSM 12143 / CCUG 39792 / 65Phen)</name>
    <name type="common">Alcaligenes defragrans</name>
    <dbReference type="NCBI Taxonomy" id="1437824"/>
    <lineage>
        <taxon>Bacteria</taxon>
        <taxon>Pseudomonadati</taxon>
        <taxon>Pseudomonadota</taxon>
        <taxon>Betaproteobacteria</taxon>
        <taxon>Burkholderiales</taxon>
        <taxon>Alcaligenaceae</taxon>
        <taxon>Castellaniella</taxon>
    </lineage>
</organism>
<dbReference type="InterPro" id="IPR008927">
    <property type="entry name" value="6-PGluconate_DH-like_C_sf"/>
</dbReference>
<evidence type="ECO:0000256" key="1">
    <source>
        <dbReference type="ARBA" id="ARBA00023002"/>
    </source>
</evidence>
<dbReference type="InterPro" id="IPR022694">
    <property type="entry name" value="3-OHacyl-CoA_DH"/>
</dbReference>
<dbReference type="Proteomes" id="UP000019805">
    <property type="component" value="Chromosome"/>
</dbReference>
<dbReference type="PIRSF" id="PIRSF000105">
    <property type="entry name" value="HCDH"/>
    <property type="match status" value="1"/>
</dbReference>
<gene>
    <name evidence="5" type="ORF">BN940_01451</name>
</gene>
<dbReference type="GO" id="GO:0070403">
    <property type="term" value="F:NAD+ binding"/>
    <property type="evidence" value="ECO:0007669"/>
    <property type="project" value="InterPro"/>
</dbReference>